<dbReference type="GO" id="GO:0050808">
    <property type="term" value="P:synapse organization"/>
    <property type="evidence" value="ECO:0007669"/>
    <property type="project" value="TreeGrafter"/>
</dbReference>
<dbReference type="CDD" id="cd09565">
    <property type="entry name" value="SAM_liprin-alpha1_2_3_4_repeat2"/>
    <property type="match status" value="1"/>
</dbReference>
<dbReference type="InterPro" id="IPR029515">
    <property type="entry name" value="Liprin"/>
</dbReference>
<dbReference type="SUPFAM" id="SSF47769">
    <property type="entry name" value="SAM/Pointed domain"/>
    <property type="match status" value="3"/>
</dbReference>
<evidence type="ECO:0000259" key="5">
    <source>
        <dbReference type="PROSITE" id="PS50105"/>
    </source>
</evidence>
<dbReference type="InterPro" id="IPR013761">
    <property type="entry name" value="SAM/pointed_sf"/>
</dbReference>
<sequence length="1714" mass="190938">MICDMLPTITEDVGSHGGRDSATSNEGANVEDMLLSMLDERDRLMEGLREAQEQLSLTKARLAEAERERDKLQNQLASALPPDVVLLTKRLTDIEEQLSERTEEVNGLKAERNNTKILLEHLEGLVARHERSLRMTVVKRHTHSSNAASSAPDGSQYSPSATDMIPVEVDGSSVGYIGGSVPGNCSPSGTGLSSEAEVLKALKSLFEHHKALDEKVHDRLRAAQNKVSDLEAELDATRSLVYARPTERENQQVESRETQTERSFTTTQSPESEIRFGLESSKQVTSPTATTIPVTPFAPSGLSASSSASSALSAAAAAAEAVNRVKELQQSLEQKSTELLMARRQIIELTSQSREATDALGFARNELKRTTEQLEKVQRDNRELELQRADQENKATTFEHRYLKAQREVTVAQETVDKLQTDLTIKMTQLKRFEEKAKTLHSRLESTEEELLQAKHQAGNQARHYVVATDTSTDEEAQDDGSGAQPNTDRPIESSGEENVNRDALTSDVMMDDDGSGLMNGSTETEDKLRHLSRMKTGKISRYRAIGDSIVLEDRLRELADEVDELQHELSRARDREFMNEEHISRLSSTVDQLLLESNERLKAHLQERMLSLEQKQELTGEIERIRHQLDTVIGEKECGLVTANRLRRQLSELAAALRHTQAQLVTAQSTAAAANAAILAMTRASAEHPNVVMTVRPDPTQETITNLTPVNQKDVVQGTDIGMTYQVPTQTVPNLWISPISTEASATAYTTPGINYSVPSTSLENFNEQVAHELNSYLLSQVGYQMTDDKFPPCSDDTNQPLNQLAKLIRNSIEEPAQPVQYDGTGTSDAQSLAYMLQTQLDAINSEIQLIQQEKENTEMRAEQLAHRVQSESDVSIEASNRRPYISRGMPQTVQNQLLDTGSGPDRGRPDRSDESARPDGGQYNVNPDRIQPTDQARPGFDRGLLLPRGPRTPMIQPGTNLCTQSERMNTEEDCTKQQQRPITCPQFGHLGHSGTAHGYHLHTPGPRHEYPMERGQQRLGYSLQPRSVPVTDSQMQPHMVMRPIPGYPGVGPTEPLRITTTSSRESERKKSIFGTLGRMFKKPSTTSTDETYGMKSDATGTGQSSQPSTTTVAWSHPYPNSFVMESCFHPHLHTHSPYYTHPLHLYPCNPKLITQHSRMAYPGKFPTQASNIWPTEIMPSYVGPIEHFPHHMHPLGQYLQDGPSRYSPRPVSQHQFMTSTRQTRGRIRGEVPGSTGAATTGGGVSGSIDARRMENVVQPHSGFIPSERIEASNRGGTFPAEDRMGKSIEETAYKSSKDILEATMQAQKPFASWTGPILVAWLERWVGMPAWYVAACRANIKSGAVLASLSDQDIQRELGISNPLHRLKLRLAVQEMLAFTASVTNMSEATSTDPLSRSLTRLHLASPLIQGELNHEWVGNTWLPSLGLAQYRPAFMECLVDARMLSHLTKRDLRVHLKMVDQFHRLSLYYGIMCLKRMDYDQTELEKRRDACASTDTDLLVWTNDRVIRWVKQIGLDEFAENLVDSGVHGGWMALDPDFNIETLATIMQIPTANHQARQLIEKHLSKLLIPYRSSTRSDLISSPKPLPQESTAIAWMKSGEHPEHGYYDNQPDSQKTTSLNTDWGRREPVEVDADVPPPIPVRTQAPRQPKQRAPGMAQDYRAQLTTSQQKITSPKMRASNQNYTDAIGGPVSNSTQPQPTHGRQNIVSANR</sequence>
<feature type="region of interest" description="Disordered" evidence="4">
    <location>
        <begin position="1"/>
        <end position="25"/>
    </location>
</feature>
<comment type="caution">
    <text evidence="6">The sequence shown here is derived from an EMBL/GenBank/DDBJ whole genome shotgun (WGS) entry which is preliminary data.</text>
</comment>
<feature type="compositionally biased region" description="Polar residues" evidence="4">
    <location>
        <begin position="891"/>
        <end position="901"/>
    </location>
</feature>
<feature type="region of interest" description="Disordered" evidence="4">
    <location>
        <begin position="1604"/>
        <end position="1714"/>
    </location>
</feature>
<evidence type="ECO:0000256" key="1">
    <source>
        <dbReference type="ARBA" id="ARBA00022737"/>
    </source>
</evidence>
<dbReference type="EMBL" id="JXXN02001014">
    <property type="protein sequence ID" value="THD25730.1"/>
    <property type="molecule type" value="Genomic_DNA"/>
</dbReference>
<proteinExistence type="predicted"/>
<dbReference type="Pfam" id="PF25526">
    <property type="entry name" value="LIP-1"/>
    <property type="match status" value="2"/>
</dbReference>
<feature type="compositionally biased region" description="Polar residues" evidence="4">
    <location>
        <begin position="1613"/>
        <end position="1624"/>
    </location>
</feature>
<feature type="region of interest" description="Disordered" evidence="4">
    <location>
        <begin position="860"/>
        <end position="963"/>
    </location>
</feature>
<dbReference type="Pfam" id="PF00536">
    <property type="entry name" value="SAM_1"/>
    <property type="match status" value="2"/>
</dbReference>
<keyword evidence="2 3" id="KW-0175">Coiled coil</keyword>
<name>A0A4E0S2A0_FASHE</name>
<evidence type="ECO:0000313" key="7">
    <source>
        <dbReference type="Proteomes" id="UP000230066"/>
    </source>
</evidence>
<dbReference type="Gene3D" id="1.10.150.50">
    <property type="entry name" value="Transcription Factor, Ets-1"/>
    <property type="match status" value="3"/>
</dbReference>
<reference evidence="6" key="1">
    <citation type="submission" date="2019-03" db="EMBL/GenBank/DDBJ databases">
        <title>Improved annotation for the trematode Fasciola hepatica.</title>
        <authorList>
            <person name="Choi Y.-J."/>
            <person name="Martin J."/>
            <person name="Mitreva M."/>
        </authorList>
    </citation>
    <scope>NUCLEOTIDE SEQUENCE [LARGE SCALE GENOMIC DNA]</scope>
</reference>
<organism evidence="6 7">
    <name type="scientific">Fasciola hepatica</name>
    <name type="common">Liver fluke</name>
    <dbReference type="NCBI Taxonomy" id="6192"/>
    <lineage>
        <taxon>Eukaryota</taxon>
        <taxon>Metazoa</taxon>
        <taxon>Spiralia</taxon>
        <taxon>Lophotrochozoa</taxon>
        <taxon>Platyhelminthes</taxon>
        <taxon>Trematoda</taxon>
        <taxon>Digenea</taxon>
        <taxon>Plagiorchiida</taxon>
        <taxon>Echinostomata</taxon>
        <taxon>Echinostomatoidea</taxon>
        <taxon>Fasciolidae</taxon>
        <taxon>Fasciola</taxon>
    </lineage>
</organism>
<feature type="domain" description="SAM" evidence="5">
    <location>
        <begin position="1504"/>
        <end position="1573"/>
    </location>
</feature>
<dbReference type="GO" id="GO:0048786">
    <property type="term" value="C:presynaptic active zone"/>
    <property type="evidence" value="ECO:0007669"/>
    <property type="project" value="TreeGrafter"/>
</dbReference>
<evidence type="ECO:0000256" key="4">
    <source>
        <dbReference type="SAM" id="MobiDB-lite"/>
    </source>
</evidence>
<feature type="compositionally biased region" description="Polar residues" evidence="4">
    <location>
        <begin position="1666"/>
        <end position="1687"/>
    </location>
</feature>
<feature type="coiled-coil region" evidence="3">
    <location>
        <begin position="34"/>
        <end position="111"/>
    </location>
</feature>
<feature type="region of interest" description="Disordered" evidence="4">
    <location>
        <begin position="1081"/>
        <end position="1113"/>
    </location>
</feature>
<keyword evidence="7" id="KW-1185">Reference proteome</keyword>
<dbReference type="InterPro" id="IPR001660">
    <property type="entry name" value="SAM"/>
</dbReference>
<feature type="domain" description="SAM" evidence="5">
    <location>
        <begin position="1315"/>
        <end position="1381"/>
    </location>
</feature>
<dbReference type="PANTHER" id="PTHR12587">
    <property type="entry name" value="LAR INTERACTING PROTEIN LIP -RELATED PROTEIN"/>
    <property type="match status" value="1"/>
</dbReference>
<evidence type="ECO:0000256" key="2">
    <source>
        <dbReference type="ARBA" id="ARBA00023054"/>
    </source>
</evidence>
<dbReference type="PANTHER" id="PTHR12587:SF20">
    <property type="entry name" value="LIPRIN-ALPHA, ISOFORM E"/>
    <property type="match status" value="1"/>
</dbReference>
<accession>A0A4E0S2A0</accession>
<feature type="region of interest" description="Disordered" evidence="4">
    <location>
        <begin position="1218"/>
        <end position="1249"/>
    </location>
</feature>
<dbReference type="PROSITE" id="PS50105">
    <property type="entry name" value="SAM_DOMAIN"/>
    <property type="match status" value="3"/>
</dbReference>
<dbReference type="SMART" id="SM00454">
    <property type="entry name" value="SAM"/>
    <property type="match status" value="3"/>
</dbReference>
<evidence type="ECO:0000313" key="6">
    <source>
        <dbReference type="EMBL" id="THD25730.1"/>
    </source>
</evidence>
<feature type="region of interest" description="Disordered" evidence="4">
    <location>
        <begin position="471"/>
        <end position="523"/>
    </location>
</feature>
<dbReference type="Pfam" id="PF07647">
    <property type="entry name" value="SAM_2"/>
    <property type="match status" value="1"/>
</dbReference>
<dbReference type="Proteomes" id="UP000230066">
    <property type="component" value="Unassembled WGS sequence"/>
</dbReference>
<protein>
    <submittedName>
        <fullName evidence="6">Liprin-alpha-2</fullName>
    </submittedName>
</protein>
<feature type="coiled-coil region" evidence="3">
    <location>
        <begin position="213"/>
        <end position="240"/>
    </location>
</feature>
<feature type="compositionally biased region" description="Basic and acidic residues" evidence="4">
    <location>
        <begin position="860"/>
        <end position="872"/>
    </location>
</feature>
<feature type="compositionally biased region" description="Basic and acidic residues" evidence="4">
    <location>
        <begin position="245"/>
        <end position="260"/>
    </location>
</feature>
<feature type="coiled-coil region" evidence="3">
    <location>
        <begin position="549"/>
        <end position="664"/>
    </location>
</feature>
<feature type="coiled-coil region" evidence="3">
    <location>
        <begin position="315"/>
        <end position="457"/>
    </location>
</feature>
<dbReference type="InterPro" id="IPR037621">
    <property type="entry name" value="LIP-1_SAM_2"/>
</dbReference>
<feature type="domain" description="SAM" evidence="5">
    <location>
        <begin position="1424"/>
        <end position="1480"/>
    </location>
</feature>
<dbReference type="InterPro" id="IPR057892">
    <property type="entry name" value="LIP-1_CC2"/>
</dbReference>
<feature type="compositionally biased region" description="Polar residues" evidence="4">
    <location>
        <begin position="261"/>
        <end position="271"/>
    </location>
</feature>
<feature type="region of interest" description="Disordered" evidence="4">
    <location>
        <begin position="243"/>
        <end position="272"/>
    </location>
</feature>
<feature type="compositionally biased region" description="Basic and acidic residues" evidence="4">
    <location>
        <begin position="907"/>
        <end position="919"/>
    </location>
</feature>
<feature type="compositionally biased region" description="Low complexity" evidence="4">
    <location>
        <begin position="1101"/>
        <end position="1113"/>
    </location>
</feature>
<keyword evidence="1" id="KW-0677">Repeat</keyword>
<feature type="compositionally biased region" description="Polar residues" evidence="4">
    <location>
        <begin position="1694"/>
        <end position="1714"/>
    </location>
</feature>
<evidence type="ECO:0000256" key="3">
    <source>
        <dbReference type="SAM" id="Coils"/>
    </source>
</evidence>
<gene>
    <name evidence="6" type="ORF">D915_003403</name>
</gene>